<protein>
    <submittedName>
        <fullName evidence="1">Glucose-6-phosphate isomerase</fullName>
        <ecNumber evidence="1">5.3.1.9</ecNumber>
    </submittedName>
</protein>
<organism evidence="1 2">
    <name type="scientific">Thermomonospora cellulosilytica</name>
    <dbReference type="NCBI Taxonomy" id="1411118"/>
    <lineage>
        <taxon>Bacteria</taxon>
        <taxon>Bacillati</taxon>
        <taxon>Actinomycetota</taxon>
        <taxon>Actinomycetes</taxon>
        <taxon>Streptosporangiales</taxon>
        <taxon>Thermomonosporaceae</taxon>
        <taxon>Thermomonospora</taxon>
    </lineage>
</organism>
<evidence type="ECO:0000313" key="1">
    <source>
        <dbReference type="EMBL" id="MBA9006166.1"/>
    </source>
</evidence>
<dbReference type="InterPro" id="IPR046348">
    <property type="entry name" value="SIS_dom_sf"/>
</dbReference>
<dbReference type="GO" id="GO:0004347">
    <property type="term" value="F:glucose-6-phosphate isomerase activity"/>
    <property type="evidence" value="ECO:0007669"/>
    <property type="project" value="UniProtKB-EC"/>
</dbReference>
<keyword evidence="2" id="KW-1185">Reference proteome</keyword>
<sequence>MAAFDVMTGGGVLDAALRARERLAGSGLAQALAGRDPRPWGRRADERARLGWLDLPKTSRMLVDRLAVPAAEARRDGLDHVALIAVGPEGLAARAVAEAGGAAGDALTVLDGGDPAALERTLRRLDRTLVVLASKAGVSIEGDAHRRILVQAFRELGLGDAEIAARFLVITDHGSPLHGFADGCGYRVGLTDPGLPGHFGALSAYGLVPAMLAGADVTALLDQAAAALSALGPGTDGPGLLLGAVLGGCARPGPGVPGRDKVVLLGPDGLVGWLAQLVATGTGGRGRGILPLEPAGRPDPDRAPDVHTVALGGASGHDADTSVWGPPGAQFLVWEYATAVAAWLLDVDPFDEGAVWARRAEEDAAAMLRRPAEPPAGDPDFVDGGVEVRGGPASGGWFGRPGLRGALDALLDDVPPAGYLAVVGHLPGQGPVRRLAAALARRSGRPVACGTGPGHLHGTGSFHMDGPRTGAFLVLTGEAAGDRPVPGRPYTLGGLRTARALADVRALRRQGLPVLWLHLRDPAADAARLVEVITDGDHRAWRRTTGERGAYT</sequence>
<dbReference type="SUPFAM" id="SSF53697">
    <property type="entry name" value="SIS domain"/>
    <property type="match status" value="1"/>
</dbReference>
<dbReference type="AlphaFoldDB" id="A0A7W3RAT6"/>
<proteinExistence type="predicted"/>
<comment type="caution">
    <text evidence="1">The sequence shown here is derived from an EMBL/GenBank/DDBJ whole genome shotgun (WGS) entry which is preliminary data.</text>
</comment>
<reference evidence="1 2" key="1">
    <citation type="submission" date="2020-08" db="EMBL/GenBank/DDBJ databases">
        <title>Sequencing the genomes of 1000 actinobacteria strains.</title>
        <authorList>
            <person name="Klenk H.-P."/>
        </authorList>
    </citation>
    <scope>NUCLEOTIDE SEQUENCE [LARGE SCALE GENOMIC DNA]</scope>
    <source>
        <strain evidence="1 2">DSM 45823</strain>
    </source>
</reference>
<dbReference type="GO" id="GO:0006094">
    <property type="term" value="P:gluconeogenesis"/>
    <property type="evidence" value="ECO:0007669"/>
    <property type="project" value="InterPro"/>
</dbReference>
<dbReference type="RefSeq" id="WP_182707156.1">
    <property type="nucleotide sequence ID" value="NZ_JACJII010000001.1"/>
</dbReference>
<dbReference type="Proteomes" id="UP000539313">
    <property type="component" value="Unassembled WGS sequence"/>
</dbReference>
<dbReference type="EMBL" id="JACJII010000001">
    <property type="protein sequence ID" value="MBA9006166.1"/>
    <property type="molecule type" value="Genomic_DNA"/>
</dbReference>
<dbReference type="GO" id="GO:0006096">
    <property type="term" value="P:glycolytic process"/>
    <property type="evidence" value="ECO:0007669"/>
    <property type="project" value="InterPro"/>
</dbReference>
<dbReference type="GO" id="GO:0097367">
    <property type="term" value="F:carbohydrate derivative binding"/>
    <property type="evidence" value="ECO:0007669"/>
    <property type="project" value="InterPro"/>
</dbReference>
<dbReference type="EC" id="5.3.1.9" evidence="1"/>
<dbReference type="PROSITE" id="PS51463">
    <property type="entry name" value="P_GLUCOSE_ISOMERASE_3"/>
    <property type="match status" value="1"/>
</dbReference>
<name>A0A7W3RAT6_9ACTN</name>
<gene>
    <name evidence="1" type="ORF">HNR21_005048</name>
</gene>
<dbReference type="Gene3D" id="3.40.50.10490">
    <property type="entry name" value="Glucose-6-phosphate isomerase like protein, domain 1"/>
    <property type="match status" value="1"/>
</dbReference>
<accession>A0A7W3RAT6</accession>
<evidence type="ECO:0000313" key="2">
    <source>
        <dbReference type="Proteomes" id="UP000539313"/>
    </source>
</evidence>
<dbReference type="InterPro" id="IPR001672">
    <property type="entry name" value="G6P_Isomerase"/>
</dbReference>
<keyword evidence="1" id="KW-0413">Isomerase</keyword>